<dbReference type="OrthoDB" id="2357150at2759"/>
<dbReference type="InterPro" id="IPR019734">
    <property type="entry name" value="TPR_rpt"/>
</dbReference>
<comment type="caution">
    <text evidence="2">The sequence shown here is derived from an EMBL/GenBank/DDBJ whole genome shotgun (WGS) entry which is preliminary data.</text>
</comment>
<dbReference type="InterPro" id="IPR011990">
    <property type="entry name" value="TPR-like_helical_dom_sf"/>
</dbReference>
<name>A0A8S3RK29_MYTED</name>
<dbReference type="Pfam" id="PF13181">
    <property type="entry name" value="TPR_8"/>
    <property type="match status" value="1"/>
</dbReference>
<sequence>MSRRNRKDVDRYVSHIPEKEKTSRGYQISVLYNEAGDYETAKRYLASYISTRENVPQAHKLMGQILESSKNKEDAIESYKRSFQLDSKQKDLLLKICELYGSLKNIDPERAKERVMSGANFEDLEDFYAKQLAKNYTEVNLHTKLIDLYLSEDKVGNAYRHTVDVEKTLAFVDNIVWYENISRVFQVCIKYQTG</sequence>
<organism evidence="2 3">
    <name type="scientific">Mytilus edulis</name>
    <name type="common">Blue mussel</name>
    <dbReference type="NCBI Taxonomy" id="6550"/>
    <lineage>
        <taxon>Eukaryota</taxon>
        <taxon>Metazoa</taxon>
        <taxon>Spiralia</taxon>
        <taxon>Lophotrochozoa</taxon>
        <taxon>Mollusca</taxon>
        <taxon>Bivalvia</taxon>
        <taxon>Autobranchia</taxon>
        <taxon>Pteriomorphia</taxon>
        <taxon>Mytilida</taxon>
        <taxon>Mytiloidea</taxon>
        <taxon>Mytilidae</taxon>
        <taxon>Mytilinae</taxon>
        <taxon>Mytilus</taxon>
    </lineage>
</organism>
<dbReference type="AlphaFoldDB" id="A0A8S3RK29"/>
<reference evidence="2" key="1">
    <citation type="submission" date="2021-03" db="EMBL/GenBank/DDBJ databases">
        <authorList>
            <person name="Bekaert M."/>
        </authorList>
    </citation>
    <scope>NUCLEOTIDE SEQUENCE</scope>
</reference>
<keyword evidence="2" id="KW-0808">Transferase</keyword>
<dbReference type="Gene3D" id="1.25.40.10">
    <property type="entry name" value="Tetratricopeptide repeat domain"/>
    <property type="match status" value="1"/>
</dbReference>
<feature type="repeat" description="TPR" evidence="1">
    <location>
        <begin position="56"/>
        <end position="89"/>
    </location>
</feature>
<evidence type="ECO:0000313" key="3">
    <source>
        <dbReference type="Proteomes" id="UP000683360"/>
    </source>
</evidence>
<proteinExistence type="predicted"/>
<dbReference type="GO" id="GO:0016746">
    <property type="term" value="F:acyltransferase activity"/>
    <property type="evidence" value="ECO:0007669"/>
    <property type="project" value="UniProtKB-KW"/>
</dbReference>
<keyword evidence="1" id="KW-0802">TPR repeat</keyword>
<accession>A0A8S3RK29</accession>
<evidence type="ECO:0000256" key="1">
    <source>
        <dbReference type="PROSITE-ProRule" id="PRU00339"/>
    </source>
</evidence>
<evidence type="ECO:0000313" key="2">
    <source>
        <dbReference type="EMBL" id="CAG2208518.1"/>
    </source>
</evidence>
<dbReference type="EC" id="2.3.2.-" evidence="2"/>
<keyword evidence="2" id="KW-0012">Acyltransferase</keyword>
<keyword evidence="3" id="KW-1185">Reference proteome</keyword>
<dbReference type="EMBL" id="CAJPWZ010001112">
    <property type="protein sequence ID" value="CAG2208518.1"/>
    <property type="molecule type" value="Genomic_DNA"/>
</dbReference>
<dbReference type="Proteomes" id="UP000683360">
    <property type="component" value="Unassembled WGS sequence"/>
</dbReference>
<dbReference type="PROSITE" id="PS50005">
    <property type="entry name" value="TPR"/>
    <property type="match status" value="1"/>
</dbReference>
<gene>
    <name evidence="2" type="ORF">MEDL_22711</name>
</gene>
<dbReference type="SMART" id="SM00028">
    <property type="entry name" value="TPR"/>
    <property type="match status" value="1"/>
</dbReference>
<dbReference type="SUPFAM" id="SSF48452">
    <property type="entry name" value="TPR-like"/>
    <property type="match status" value="1"/>
</dbReference>
<protein>
    <submittedName>
        <fullName evidence="2">RANBP2</fullName>
        <ecNumber evidence="2">2.3.2.-</ecNumber>
    </submittedName>
</protein>